<keyword evidence="5" id="KW-1185">Reference proteome</keyword>
<proteinExistence type="predicted"/>
<dbReference type="InterPro" id="IPR046454">
    <property type="entry name" value="GpA_endonuclease"/>
</dbReference>
<evidence type="ECO:0000259" key="3">
    <source>
        <dbReference type="Pfam" id="PF20454"/>
    </source>
</evidence>
<feature type="compositionally biased region" description="Basic and acidic residues" evidence="1">
    <location>
        <begin position="650"/>
        <end position="668"/>
    </location>
</feature>
<dbReference type="Pfam" id="PF20454">
    <property type="entry name" value="GpA_nuclease"/>
    <property type="match status" value="1"/>
</dbReference>
<dbReference type="Pfam" id="PF05876">
    <property type="entry name" value="GpA_ATPase"/>
    <property type="match status" value="1"/>
</dbReference>
<dbReference type="InterPro" id="IPR046453">
    <property type="entry name" value="GpA_ATPase"/>
</dbReference>
<sequence length="668" mass="75872">MEMQQPIPSWMPETYRSVIRHSGHSIRFQPLPGVRRVMRRPRPMSIADWSEKYRYVTLSAIEGPWRHENAPWAEGIMEILDFPSVVKVGLCKSVQSAGTETALNMVGSRIDQQSAKVIFVYPDKDTGRNVMKKRIVPMIRNTRQLSRHLTGYQDDVQGLSVQLSHTWIKIGWSGSPASLASDPADTVVLDEVDKYMPFTSNKAEAGPIELAEKRTTTFRRLGRAKIFMLSTPTTENGPIWKFMEEEAELIFDWHVRCPDCGREQKMAFSRIRWPEGSAADASRVESQHLAWYECSHCPSHWDDEKRDMAVRHGRWRSRDKGLSISAALQSSRPSRVGVHFPGWNSLFVTLSECAASFLRGLTSKSALRDFWNNYAAEPWKIVLESTSEAEALKARCALAPGMVANEAVALTCGIDQQHGGFFWVVRGWDRHFNSWLVESGFSPDEADLDHLLYERSWPIDGEPGLRMKIWRAARDSGGNAYDTGQTMRDEAYLWLDSRWGLCRGCQVWVTKGASTSLPTFSKLGNPLRQTRSGKKLRSGARLMLLDPNRLKTSFFERLENAIQGRGHAGYLHEGVAEGSDYLRQITAEELREEAGRQVWVQLRKDNHFLDCECIALAQALWEWPGGGVNLLQDRVNVVEEAAPPPPPRRPKGERPEKGRKLPGWRDRM</sequence>
<feature type="domain" description="Terminase large subunit GpA endonuclease" evidence="3">
    <location>
        <begin position="336"/>
        <end position="619"/>
    </location>
</feature>
<reference evidence="4 5" key="1">
    <citation type="submission" date="2019-07" db="EMBL/GenBank/DDBJ databases">
        <title>Genome sequencing of 100 strains of the haloalkaliphilic chemolithoautotrophic sulfur-oxidizing bacterium Thioalkalivibrio.</title>
        <authorList>
            <person name="Muyzer G."/>
        </authorList>
    </citation>
    <scope>NUCLEOTIDE SEQUENCE [LARGE SCALE GENOMIC DNA]</scope>
    <source>
        <strain evidence="4 5">ASO4-4</strain>
    </source>
</reference>
<dbReference type="InterPro" id="IPR027417">
    <property type="entry name" value="P-loop_NTPase"/>
</dbReference>
<name>A0A562RHJ5_9BACT</name>
<dbReference type="AlphaFoldDB" id="A0A562RHJ5"/>
<dbReference type="RefSeq" id="WP_144685605.1">
    <property type="nucleotide sequence ID" value="NZ_VLLC01000021.1"/>
</dbReference>
<organism evidence="4 5">
    <name type="scientific">Desulfobotulus alkaliphilus</name>
    <dbReference type="NCBI Taxonomy" id="622671"/>
    <lineage>
        <taxon>Bacteria</taxon>
        <taxon>Pseudomonadati</taxon>
        <taxon>Thermodesulfobacteriota</taxon>
        <taxon>Desulfobacteria</taxon>
        <taxon>Desulfobacterales</taxon>
        <taxon>Desulfobacteraceae</taxon>
        <taxon>Desulfobotulus</taxon>
    </lineage>
</organism>
<evidence type="ECO:0000313" key="4">
    <source>
        <dbReference type="EMBL" id="TWI68531.1"/>
    </source>
</evidence>
<dbReference type="EMBL" id="VLLC01000021">
    <property type="protein sequence ID" value="TWI68531.1"/>
    <property type="molecule type" value="Genomic_DNA"/>
</dbReference>
<dbReference type="OrthoDB" id="5181253at2"/>
<evidence type="ECO:0000313" key="5">
    <source>
        <dbReference type="Proteomes" id="UP000318307"/>
    </source>
</evidence>
<feature type="domain" description="Phage terminase large subunit GpA ATPase" evidence="2">
    <location>
        <begin position="59"/>
        <end position="315"/>
    </location>
</feature>
<dbReference type="GO" id="GO:0016887">
    <property type="term" value="F:ATP hydrolysis activity"/>
    <property type="evidence" value="ECO:0007669"/>
    <property type="project" value="InterPro"/>
</dbReference>
<accession>A0A562RHJ5</accession>
<evidence type="ECO:0000256" key="1">
    <source>
        <dbReference type="SAM" id="MobiDB-lite"/>
    </source>
</evidence>
<feature type="region of interest" description="Disordered" evidence="1">
    <location>
        <begin position="639"/>
        <end position="668"/>
    </location>
</feature>
<comment type="caution">
    <text evidence="4">The sequence shown here is derived from an EMBL/GenBank/DDBJ whole genome shotgun (WGS) entry which is preliminary data.</text>
</comment>
<gene>
    <name evidence="4" type="ORF">LZ24_02503</name>
</gene>
<dbReference type="Gene3D" id="3.40.50.300">
    <property type="entry name" value="P-loop containing nucleotide triphosphate hydrolases"/>
    <property type="match status" value="1"/>
</dbReference>
<dbReference type="GO" id="GO:0004519">
    <property type="term" value="F:endonuclease activity"/>
    <property type="evidence" value="ECO:0007669"/>
    <property type="project" value="InterPro"/>
</dbReference>
<protein>
    <submittedName>
        <fullName evidence="4">Phage terminase large subunit GpA-like protein</fullName>
    </submittedName>
</protein>
<evidence type="ECO:0000259" key="2">
    <source>
        <dbReference type="Pfam" id="PF05876"/>
    </source>
</evidence>
<dbReference type="Proteomes" id="UP000318307">
    <property type="component" value="Unassembled WGS sequence"/>
</dbReference>